<name>A0A538U3C1_UNCEI</name>
<evidence type="ECO:0000256" key="4">
    <source>
        <dbReference type="SAM" id="MobiDB-lite"/>
    </source>
</evidence>
<evidence type="ECO:0000256" key="3">
    <source>
        <dbReference type="ARBA" id="ARBA00023180"/>
    </source>
</evidence>
<comment type="caution">
    <text evidence="5">The sequence shown here is derived from an EMBL/GenBank/DDBJ whole genome shotgun (WGS) entry which is preliminary data.</text>
</comment>
<dbReference type="SMART" id="SM00191">
    <property type="entry name" value="Int_alpha"/>
    <property type="match status" value="12"/>
</dbReference>
<dbReference type="InterPro" id="IPR013517">
    <property type="entry name" value="FG-GAP"/>
</dbReference>
<keyword evidence="2" id="KW-0677">Repeat</keyword>
<dbReference type="InterPro" id="IPR000413">
    <property type="entry name" value="Integrin_alpha"/>
</dbReference>
<feature type="non-terminal residue" evidence="5">
    <location>
        <position position="1017"/>
    </location>
</feature>
<organism evidence="5 6">
    <name type="scientific">Eiseniibacteriota bacterium</name>
    <dbReference type="NCBI Taxonomy" id="2212470"/>
    <lineage>
        <taxon>Bacteria</taxon>
        <taxon>Candidatus Eiseniibacteriota</taxon>
    </lineage>
</organism>
<dbReference type="PANTHER" id="PTHR23220:SF122">
    <property type="entry name" value="INTEGRIN ALPHA-PS1"/>
    <property type="match status" value="1"/>
</dbReference>
<keyword evidence="3" id="KW-0325">Glycoprotein</keyword>
<dbReference type="GO" id="GO:0007229">
    <property type="term" value="P:integrin-mediated signaling pathway"/>
    <property type="evidence" value="ECO:0007669"/>
    <property type="project" value="TreeGrafter"/>
</dbReference>
<dbReference type="Proteomes" id="UP000319771">
    <property type="component" value="Unassembled WGS sequence"/>
</dbReference>
<protein>
    <recommendedName>
        <fullName evidence="7">VCBS repeat-containing protein</fullName>
    </recommendedName>
</protein>
<dbReference type="Pfam" id="PF01839">
    <property type="entry name" value="FG-GAP"/>
    <property type="match status" value="12"/>
</dbReference>
<evidence type="ECO:0008006" key="7">
    <source>
        <dbReference type="Google" id="ProtNLM"/>
    </source>
</evidence>
<dbReference type="PRINTS" id="PR01185">
    <property type="entry name" value="INTEGRINA"/>
</dbReference>
<dbReference type="GO" id="GO:0009897">
    <property type="term" value="C:external side of plasma membrane"/>
    <property type="evidence" value="ECO:0007669"/>
    <property type="project" value="TreeGrafter"/>
</dbReference>
<dbReference type="GO" id="GO:0008305">
    <property type="term" value="C:integrin complex"/>
    <property type="evidence" value="ECO:0007669"/>
    <property type="project" value="InterPro"/>
</dbReference>
<gene>
    <name evidence="5" type="ORF">E6K81_12770</name>
</gene>
<proteinExistence type="predicted"/>
<evidence type="ECO:0000256" key="1">
    <source>
        <dbReference type="ARBA" id="ARBA00022729"/>
    </source>
</evidence>
<feature type="region of interest" description="Disordered" evidence="4">
    <location>
        <begin position="41"/>
        <end position="61"/>
    </location>
</feature>
<sequence length="1017" mass="104623">MGRSLLSPILGTVVPFVLLTLPLSPGSSSAAPLRSSPAIGPATAFEGATPRGQLPREAASARASKDWWSGVRGDLERQEYAGSATEDGWQAPNRAQNLRARFRGVGVELMPRAEGSSAWRWRWETTAWGRDGSLRSAAPTTPVSHGARIEYAREGLVEWYENRKEGLEQGFNFAQRPNGEGPLLIQGRFPQELCARLSEQGKAVDFLDERGACVLRYGNLVVRDARGARLDARLNVADGSLSIEVDDRGAVYPLTVDPLMTSPAWTATGDQANIEFGNSVATAGDVNGDGYSDVIVGAQYYDNGQAAEGRAFVYLGSASGLATTPAWTAESDQASALFGFSVATAGDVNGDGYSDVIIGALFYDNGQINEGRAYVYLGSASGLAATPAWTAESNQSGAFFGNSVASAGDVNGDGYSDVIVGAYAFQNGEVEEGRAFVYLGSASGLATAPAWTAESDQENARFGYSVATAGDVNGDGYSDVIVGAYQFTNGQSFEGRAYIYLGSASGLATGAGWTAESNQVAAHFGSSVATAGDVNGDGYSDVIVGAEYYDNGQIDEGGAFVYLGSASGPATTAAWTAETDQASAYGFSVATAGDVNGDGYSDVIIGAYAYSNGQTNEGRAFAYLGSASGLATTAAWTAESDQASASFGWSVATAGDVNGDGYSDVIVGARDYNNGQTSQGRAYVYLGSASGPSTTYAWNGESNQASALFGYSVATAGDVNGDGYSDVIVGAVLYDNGQADEGRAYVYLGSASGLAAAPAWTAESNQAGAQFGWSVATAGDVNGDGYSDVIVGAPLYSNGEGEEGRAFVYLGSASGLAVTAAWTAESDQISAYFGNSVATAGDVNGDGYSDVIVGAPYYDNSQTNAGRAFVYLGSSSGLAPSYAWSDGTNQLSALYGYSVATAGDVNGDGYSDIIVGDPYYDNGQADEGLAFVYLGSAAGLATGYAWSDQTNQVGGLYGWSVATAGDVNGDGYSDIVVGDPYYDDGQTNEGAAFVYLGSASGLATSYAWSDGTNQVGA</sequence>
<dbReference type="GO" id="GO:0033627">
    <property type="term" value="P:cell adhesion mediated by integrin"/>
    <property type="evidence" value="ECO:0007669"/>
    <property type="project" value="TreeGrafter"/>
</dbReference>
<dbReference type="PANTHER" id="PTHR23220">
    <property type="entry name" value="INTEGRIN ALPHA"/>
    <property type="match status" value="1"/>
</dbReference>
<evidence type="ECO:0000256" key="2">
    <source>
        <dbReference type="ARBA" id="ARBA00022737"/>
    </source>
</evidence>
<evidence type="ECO:0000313" key="6">
    <source>
        <dbReference type="Proteomes" id="UP000319771"/>
    </source>
</evidence>
<dbReference type="PROSITE" id="PS51470">
    <property type="entry name" value="FG_GAP"/>
    <property type="match status" value="12"/>
</dbReference>
<dbReference type="SUPFAM" id="SSF69318">
    <property type="entry name" value="Integrin alpha N-terminal domain"/>
    <property type="match status" value="6"/>
</dbReference>
<dbReference type="InterPro" id="IPR028994">
    <property type="entry name" value="Integrin_alpha_N"/>
</dbReference>
<dbReference type="GO" id="GO:0007160">
    <property type="term" value="P:cell-matrix adhesion"/>
    <property type="evidence" value="ECO:0007669"/>
    <property type="project" value="TreeGrafter"/>
</dbReference>
<keyword evidence="1" id="KW-0732">Signal</keyword>
<dbReference type="Gene3D" id="2.130.10.130">
    <property type="entry name" value="Integrin alpha, N-terminal"/>
    <property type="match status" value="6"/>
</dbReference>
<dbReference type="GO" id="GO:0098609">
    <property type="term" value="P:cell-cell adhesion"/>
    <property type="evidence" value="ECO:0007669"/>
    <property type="project" value="TreeGrafter"/>
</dbReference>
<accession>A0A538U3C1</accession>
<evidence type="ECO:0000313" key="5">
    <source>
        <dbReference type="EMBL" id="TMQ70382.1"/>
    </source>
</evidence>
<dbReference type="EMBL" id="VBPB01000230">
    <property type="protein sequence ID" value="TMQ70382.1"/>
    <property type="molecule type" value="Genomic_DNA"/>
</dbReference>
<reference evidence="5 6" key="1">
    <citation type="journal article" date="2019" name="Nat. Microbiol.">
        <title>Mediterranean grassland soil C-N compound turnover is dependent on rainfall and depth, and is mediated by genomically divergent microorganisms.</title>
        <authorList>
            <person name="Diamond S."/>
            <person name="Andeer P.F."/>
            <person name="Li Z."/>
            <person name="Crits-Christoph A."/>
            <person name="Burstein D."/>
            <person name="Anantharaman K."/>
            <person name="Lane K.R."/>
            <person name="Thomas B.C."/>
            <person name="Pan C."/>
            <person name="Northen T.R."/>
            <person name="Banfield J.F."/>
        </authorList>
    </citation>
    <scope>NUCLEOTIDE SEQUENCE [LARGE SCALE GENOMIC DNA]</scope>
    <source>
        <strain evidence="5">WS_11</strain>
    </source>
</reference>
<dbReference type="InterPro" id="IPR013519">
    <property type="entry name" value="Int_alpha_beta-p"/>
</dbReference>
<dbReference type="AlphaFoldDB" id="A0A538U3C1"/>
<dbReference type="GO" id="GO:0005178">
    <property type="term" value="F:integrin binding"/>
    <property type="evidence" value="ECO:0007669"/>
    <property type="project" value="TreeGrafter"/>
</dbReference>